<evidence type="ECO:0000313" key="7">
    <source>
        <dbReference type="EMBL" id="GGI04847.1"/>
    </source>
</evidence>
<accession>A0A8J3A963</accession>
<keyword evidence="2" id="KW-0813">Transport</keyword>
<dbReference type="EMBL" id="BMHA01000003">
    <property type="protein sequence ID" value="GGI04847.1"/>
    <property type="molecule type" value="Genomic_DNA"/>
</dbReference>
<dbReference type="InterPro" id="IPR046342">
    <property type="entry name" value="CBS_dom_sf"/>
</dbReference>
<comment type="caution">
    <text evidence="7">The sequence shown here is derived from an EMBL/GenBank/DDBJ whole genome shotgun (WGS) entry which is preliminary data.</text>
</comment>
<comment type="similarity">
    <text evidence="1">Belongs to the ABC transporter superfamily.</text>
</comment>
<sequence>MPSTVPARPSPAAGTPPDAMIALEGLTKRFPGSTAPAVDGLDLAVPRGELVVFVGPSGCGKTTTLKMINRIIEPSAGRVVLDGTDATERPAHELRRDIGYVIQQIGLFPHRTIAQNVATVPRLLGWDKDRIAARTDELLSLMDLDPELAGRYPMALSGGQRQRVGVARALAADPPVLLMDEPYGAVDPLVRGRLQDQLLTLQRELGKTIVFVTHDIDEAIKLGDRIAILNVGGVLEQYATPAELLGAPANDFVRSFLGEERGLKRLSLLTTGDTDLERGPVVDATASAEQAFRVATAEGVDWVGVLDGSRLRGWLWTADLDPVRVVGDHDTHPFWVVIDRDTSLRGAVDAIVTTANQVAVVVDGEDYLGMLFLRDVVRQLAS</sequence>
<dbReference type="InterPro" id="IPR003593">
    <property type="entry name" value="AAA+_ATPase"/>
</dbReference>
<dbReference type="SMART" id="SM00382">
    <property type="entry name" value="AAA"/>
    <property type="match status" value="1"/>
</dbReference>
<dbReference type="PANTHER" id="PTHR43117:SF4">
    <property type="entry name" value="OSMOPROTECTANT IMPORT ATP-BINDING PROTEIN OSMV"/>
    <property type="match status" value="1"/>
</dbReference>
<dbReference type="RefSeq" id="WP_205745187.1">
    <property type="nucleotide sequence ID" value="NZ_BMHA01000003.1"/>
</dbReference>
<dbReference type="GO" id="GO:0016887">
    <property type="term" value="F:ATP hydrolysis activity"/>
    <property type="evidence" value="ECO:0007669"/>
    <property type="project" value="InterPro"/>
</dbReference>
<dbReference type="Pfam" id="PF00005">
    <property type="entry name" value="ABC_tran"/>
    <property type="match status" value="1"/>
</dbReference>
<proteinExistence type="inferred from homology"/>
<dbReference type="GO" id="GO:0005524">
    <property type="term" value="F:ATP binding"/>
    <property type="evidence" value="ECO:0007669"/>
    <property type="project" value="UniProtKB-KW"/>
</dbReference>
<dbReference type="Proteomes" id="UP000650511">
    <property type="component" value="Unassembled WGS sequence"/>
</dbReference>
<dbReference type="PANTHER" id="PTHR43117">
    <property type="entry name" value="OSMOPROTECTANT IMPORT ATP-BINDING PROTEIN OSMV"/>
    <property type="match status" value="1"/>
</dbReference>
<evidence type="ECO:0000256" key="4">
    <source>
        <dbReference type="ARBA" id="ARBA00022840"/>
    </source>
</evidence>
<dbReference type="SUPFAM" id="SSF54631">
    <property type="entry name" value="CBS-domain pair"/>
    <property type="match status" value="1"/>
</dbReference>
<dbReference type="SUPFAM" id="SSF52540">
    <property type="entry name" value="P-loop containing nucleoside triphosphate hydrolases"/>
    <property type="match status" value="1"/>
</dbReference>
<dbReference type="EC" id="7.6.2.9" evidence="5"/>
<reference evidence="7" key="1">
    <citation type="journal article" date="2014" name="Int. J. Syst. Evol. Microbiol.">
        <title>Complete genome sequence of Corynebacterium casei LMG S-19264T (=DSM 44701T), isolated from a smear-ripened cheese.</title>
        <authorList>
            <consortium name="US DOE Joint Genome Institute (JGI-PGF)"/>
            <person name="Walter F."/>
            <person name="Albersmeier A."/>
            <person name="Kalinowski J."/>
            <person name="Ruckert C."/>
        </authorList>
    </citation>
    <scope>NUCLEOTIDE SEQUENCE</scope>
    <source>
        <strain evidence="7">CGMCC 1.14988</strain>
    </source>
</reference>
<evidence type="ECO:0000259" key="6">
    <source>
        <dbReference type="PROSITE" id="PS50893"/>
    </source>
</evidence>
<keyword evidence="3" id="KW-0547">Nucleotide-binding</keyword>
<dbReference type="Gene3D" id="3.40.50.300">
    <property type="entry name" value="P-loop containing nucleotide triphosphate hydrolases"/>
    <property type="match status" value="1"/>
</dbReference>
<evidence type="ECO:0000256" key="2">
    <source>
        <dbReference type="ARBA" id="ARBA00022448"/>
    </source>
</evidence>
<reference evidence="7" key="2">
    <citation type="submission" date="2020-09" db="EMBL/GenBank/DDBJ databases">
        <authorList>
            <person name="Sun Q."/>
            <person name="Zhou Y."/>
        </authorList>
    </citation>
    <scope>NUCLEOTIDE SEQUENCE</scope>
    <source>
        <strain evidence="7">CGMCC 1.14988</strain>
    </source>
</reference>
<evidence type="ECO:0000256" key="5">
    <source>
        <dbReference type="ARBA" id="ARBA00066388"/>
    </source>
</evidence>
<keyword evidence="8" id="KW-1185">Reference proteome</keyword>
<dbReference type="PROSITE" id="PS00211">
    <property type="entry name" value="ABC_TRANSPORTER_1"/>
    <property type="match status" value="1"/>
</dbReference>
<dbReference type="FunFam" id="3.40.50.300:FF:000425">
    <property type="entry name" value="Probable ABC transporter, ATP-binding subunit"/>
    <property type="match status" value="1"/>
</dbReference>
<keyword evidence="4 7" id="KW-0067">ATP-binding</keyword>
<evidence type="ECO:0000256" key="3">
    <source>
        <dbReference type="ARBA" id="ARBA00022741"/>
    </source>
</evidence>
<dbReference type="InterPro" id="IPR027417">
    <property type="entry name" value="P-loop_NTPase"/>
</dbReference>
<dbReference type="GO" id="GO:0015418">
    <property type="term" value="F:ABC-type quaternary ammonium compound transporting activity"/>
    <property type="evidence" value="ECO:0007669"/>
    <property type="project" value="UniProtKB-EC"/>
</dbReference>
<organism evidence="7 8">
    <name type="scientific">Egicoccus halophilus</name>
    <dbReference type="NCBI Taxonomy" id="1670830"/>
    <lineage>
        <taxon>Bacteria</taxon>
        <taxon>Bacillati</taxon>
        <taxon>Actinomycetota</taxon>
        <taxon>Nitriliruptoria</taxon>
        <taxon>Egicoccales</taxon>
        <taxon>Egicoccaceae</taxon>
        <taxon>Egicoccus</taxon>
    </lineage>
</organism>
<evidence type="ECO:0000256" key="1">
    <source>
        <dbReference type="ARBA" id="ARBA00005417"/>
    </source>
</evidence>
<dbReference type="PROSITE" id="PS50893">
    <property type="entry name" value="ABC_TRANSPORTER_2"/>
    <property type="match status" value="1"/>
</dbReference>
<feature type="domain" description="ABC transporter" evidence="6">
    <location>
        <begin position="21"/>
        <end position="257"/>
    </location>
</feature>
<dbReference type="InterPro" id="IPR003439">
    <property type="entry name" value="ABC_transporter-like_ATP-bd"/>
</dbReference>
<evidence type="ECO:0000313" key="8">
    <source>
        <dbReference type="Proteomes" id="UP000650511"/>
    </source>
</evidence>
<dbReference type="InterPro" id="IPR017871">
    <property type="entry name" value="ABC_transporter-like_CS"/>
</dbReference>
<dbReference type="AlphaFoldDB" id="A0A8J3A963"/>
<name>A0A8J3A963_9ACTN</name>
<protein>
    <recommendedName>
        <fullName evidence="5">ABC-type quaternary amine transporter</fullName>
        <ecNumber evidence="5">7.6.2.9</ecNumber>
    </recommendedName>
</protein>
<gene>
    <name evidence="7" type="ORF">GCM10011354_11140</name>
</gene>